<gene>
    <name evidence="2" type="ORF">NTJ_12945</name>
</gene>
<reference evidence="2 3" key="1">
    <citation type="submission" date="2023-09" db="EMBL/GenBank/DDBJ databases">
        <title>Nesidiocoris tenuis whole genome shotgun sequence.</title>
        <authorList>
            <person name="Shibata T."/>
            <person name="Shimoda M."/>
            <person name="Kobayashi T."/>
            <person name="Uehara T."/>
        </authorList>
    </citation>
    <scope>NUCLEOTIDE SEQUENCE [LARGE SCALE GENOMIC DNA]</scope>
    <source>
        <strain evidence="2 3">Japan</strain>
    </source>
</reference>
<proteinExistence type="predicted"/>
<accession>A0ABN7B777</accession>
<organism evidence="2 3">
    <name type="scientific">Nesidiocoris tenuis</name>
    <dbReference type="NCBI Taxonomy" id="355587"/>
    <lineage>
        <taxon>Eukaryota</taxon>
        <taxon>Metazoa</taxon>
        <taxon>Ecdysozoa</taxon>
        <taxon>Arthropoda</taxon>
        <taxon>Hexapoda</taxon>
        <taxon>Insecta</taxon>
        <taxon>Pterygota</taxon>
        <taxon>Neoptera</taxon>
        <taxon>Paraneoptera</taxon>
        <taxon>Hemiptera</taxon>
        <taxon>Heteroptera</taxon>
        <taxon>Panheteroptera</taxon>
        <taxon>Cimicomorpha</taxon>
        <taxon>Miridae</taxon>
        <taxon>Dicyphina</taxon>
        <taxon>Nesidiocoris</taxon>
    </lineage>
</organism>
<feature type="compositionally biased region" description="Basic and acidic residues" evidence="1">
    <location>
        <begin position="77"/>
        <end position="88"/>
    </location>
</feature>
<evidence type="ECO:0000313" key="2">
    <source>
        <dbReference type="EMBL" id="BET00129.1"/>
    </source>
</evidence>
<keyword evidence="3" id="KW-1185">Reference proteome</keyword>
<feature type="compositionally biased region" description="Polar residues" evidence="1">
    <location>
        <begin position="54"/>
        <end position="69"/>
    </location>
</feature>
<sequence>MSHREKHPPRACAVGSPLLLAPARRTRKGFRFPPTWHLGSGLCIGAEKRQSESSSLCPQADCSSQSPNRNHGWGDMGELKPDGAMERP</sequence>
<protein>
    <submittedName>
        <fullName evidence="2">Uncharacterized protein</fullName>
    </submittedName>
</protein>
<dbReference type="Proteomes" id="UP001307889">
    <property type="component" value="Chromosome 11"/>
</dbReference>
<name>A0ABN7B777_9HEMI</name>
<evidence type="ECO:0000313" key="3">
    <source>
        <dbReference type="Proteomes" id="UP001307889"/>
    </source>
</evidence>
<evidence type="ECO:0000256" key="1">
    <source>
        <dbReference type="SAM" id="MobiDB-lite"/>
    </source>
</evidence>
<feature type="region of interest" description="Disordered" evidence="1">
    <location>
        <begin position="54"/>
        <end position="88"/>
    </location>
</feature>
<dbReference type="EMBL" id="AP028919">
    <property type="protein sequence ID" value="BET00129.1"/>
    <property type="molecule type" value="Genomic_DNA"/>
</dbReference>